<evidence type="ECO:0000256" key="1">
    <source>
        <dbReference type="ARBA" id="ARBA00022491"/>
    </source>
</evidence>
<dbReference type="Pfam" id="PF00356">
    <property type="entry name" value="LacI"/>
    <property type="match status" value="1"/>
</dbReference>
<dbReference type="Pfam" id="PF00532">
    <property type="entry name" value="Peripla_BP_1"/>
    <property type="match status" value="1"/>
</dbReference>
<keyword evidence="3" id="KW-0238">DNA-binding</keyword>
<name>A0A1M6PGE9_9FIRM</name>
<dbReference type="InterPro" id="IPR028082">
    <property type="entry name" value="Peripla_BP_I"/>
</dbReference>
<dbReference type="SUPFAM" id="SSF53822">
    <property type="entry name" value="Periplasmic binding protein-like I"/>
    <property type="match status" value="1"/>
</dbReference>
<evidence type="ECO:0000313" key="6">
    <source>
        <dbReference type="EMBL" id="SHK07013.1"/>
    </source>
</evidence>
<evidence type="ECO:0000256" key="3">
    <source>
        <dbReference type="ARBA" id="ARBA00023125"/>
    </source>
</evidence>
<dbReference type="EMBL" id="FRAJ01000008">
    <property type="protein sequence ID" value="SHK07013.1"/>
    <property type="molecule type" value="Genomic_DNA"/>
</dbReference>
<dbReference type="PROSITE" id="PS50932">
    <property type="entry name" value="HTH_LACI_2"/>
    <property type="match status" value="1"/>
</dbReference>
<evidence type="ECO:0000256" key="4">
    <source>
        <dbReference type="ARBA" id="ARBA00023163"/>
    </source>
</evidence>
<dbReference type="Gene3D" id="1.10.260.40">
    <property type="entry name" value="lambda repressor-like DNA-binding domains"/>
    <property type="match status" value="1"/>
</dbReference>
<feature type="domain" description="HTH lacI-type" evidence="5">
    <location>
        <begin position="3"/>
        <end position="58"/>
    </location>
</feature>
<evidence type="ECO:0000313" key="7">
    <source>
        <dbReference type="Proteomes" id="UP000184082"/>
    </source>
</evidence>
<evidence type="ECO:0000259" key="5">
    <source>
        <dbReference type="PROSITE" id="PS50932"/>
    </source>
</evidence>
<dbReference type="RefSeq" id="WP_072966570.1">
    <property type="nucleotide sequence ID" value="NZ_FRAJ01000008.1"/>
</dbReference>
<dbReference type="AlphaFoldDB" id="A0A1M6PGE9"/>
<dbReference type="Proteomes" id="UP000184082">
    <property type="component" value="Unassembled WGS sequence"/>
</dbReference>
<dbReference type="PANTHER" id="PTHR30146:SF148">
    <property type="entry name" value="HTH-TYPE TRANSCRIPTIONAL REPRESSOR PURR-RELATED"/>
    <property type="match status" value="1"/>
</dbReference>
<sequence length="333" mass="37715">MKITIKDIARIAGVSTATVSKILNKKDQNISETTRNRVLEIIKKYGYVPNRVASSLVTKRTNTLGLIIPDIVNPFFPELARGAEDKANERGYNLILCNSDNNVQKEEIYVDMLKEKMVDGIIFTASSRRTDKFKKLTSFQVPVITVDREIEGLKTHGIITVNNVKGAYDAVKYLLNRGYKKILHLTGPMTSKPTRDRYEGYCRALIDEGFEIEDCLVCEGDYSSDWGYEGILRALKRDIKFDSVFCGNDLIAIGAIKALKVKGFDIPREVGVIGFDDIYMAKMIDPDLTTIKQPNYEMGYKAAELLIDMIEKKEIKINKYVLDTRLVIRKSTK</sequence>
<dbReference type="SMART" id="SM00354">
    <property type="entry name" value="HTH_LACI"/>
    <property type="match status" value="1"/>
</dbReference>
<dbReference type="InterPro" id="IPR010982">
    <property type="entry name" value="Lambda_DNA-bd_dom_sf"/>
</dbReference>
<dbReference type="SUPFAM" id="SSF47413">
    <property type="entry name" value="lambda repressor-like DNA-binding domains"/>
    <property type="match status" value="1"/>
</dbReference>
<dbReference type="CDD" id="cd06267">
    <property type="entry name" value="PBP1_LacI_sugar_binding-like"/>
    <property type="match status" value="1"/>
</dbReference>
<reference evidence="6 7" key="1">
    <citation type="submission" date="2016-11" db="EMBL/GenBank/DDBJ databases">
        <authorList>
            <person name="Jaros S."/>
            <person name="Januszkiewicz K."/>
            <person name="Wedrychowicz H."/>
        </authorList>
    </citation>
    <scope>NUCLEOTIDE SEQUENCE [LARGE SCALE GENOMIC DNA]</scope>
    <source>
        <strain evidence="6 7">DSM 14501</strain>
    </source>
</reference>
<dbReference type="Gene3D" id="3.40.50.2300">
    <property type="match status" value="2"/>
</dbReference>
<dbReference type="InterPro" id="IPR000843">
    <property type="entry name" value="HTH_LacI"/>
</dbReference>
<dbReference type="InterPro" id="IPR001761">
    <property type="entry name" value="Peripla_BP/Lac1_sug-bd_dom"/>
</dbReference>
<dbReference type="PANTHER" id="PTHR30146">
    <property type="entry name" value="LACI-RELATED TRANSCRIPTIONAL REPRESSOR"/>
    <property type="match status" value="1"/>
</dbReference>
<keyword evidence="2" id="KW-0805">Transcription regulation</keyword>
<protein>
    <submittedName>
        <fullName evidence="6">Transcriptional regulator, LacI family</fullName>
    </submittedName>
</protein>
<dbReference type="CDD" id="cd01392">
    <property type="entry name" value="HTH_LacI"/>
    <property type="match status" value="1"/>
</dbReference>
<organism evidence="6 7">
    <name type="scientific">Caminicella sporogenes DSM 14501</name>
    <dbReference type="NCBI Taxonomy" id="1121266"/>
    <lineage>
        <taxon>Bacteria</taxon>
        <taxon>Bacillati</taxon>
        <taxon>Bacillota</taxon>
        <taxon>Clostridia</taxon>
        <taxon>Peptostreptococcales</taxon>
        <taxon>Caminicellaceae</taxon>
        <taxon>Caminicella</taxon>
    </lineage>
</organism>
<dbReference type="GO" id="GO:0003700">
    <property type="term" value="F:DNA-binding transcription factor activity"/>
    <property type="evidence" value="ECO:0007669"/>
    <property type="project" value="TreeGrafter"/>
</dbReference>
<evidence type="ECO:0000256" key="2">
    <source>
        <dbReference type="ARBA" id="ARBA00023015"/>
    </source>
</evidence>
<dbReference type="PROSITE" id="PS00356">
    <property type="entry name" value="HTH_LACI_1"/>
    <property type="match status" value="1"/>
</dbReference>
<dbReference type="PRINTS" id="PR00036">
    <property type="entry name" value="HTHLACI"/>
</dbReference>
<dbReference type="GO" id="GO:0000976">
    <property type="term" value="F:transcription cis-regulatory region binding"/>
    <property type="evidence" value="ECO:0007669"/>
    <property type="project" value="TreeGrafter"/>
</dbReference>
<keyword evidence="7" id="KW-1185">Reference proteome</keyword>
<keyword evidence="4" id="KW-0804">Transcription</keyword>
<dbReference type="STRING" id="1121266.SAMN02745883_01196"/>
<proteinExistence type="predicted"/>
<accession>A0A1M6PGE9</accession>
<keyword evidence="1" id="KW-0678">Repressor</keyword>
<gene>
    <name evidence="6" type="ORF">SAMN02745883_01196</name>
</gene>